<organism evidence="1 2">
    <name type="scientific">Candidatus Yanofskybacteria bacterium GW2011_GWB1_45_11</name>
    <dbReference type="NCBI Taxonomy" id="1619026"/>
    <lineage>
        <taxon>Bacteria</taxon>
        <taxon>Candidatus Yanofskyibacteriota</taxon>
    </lineage>
</organism>
<name>A0A0G1P183_9BACT</name>
<sequence length="105" mass="12131">MTIKQLSKIAEEIKMAYAEGNRKKGRKIWAAPEYAQAFVGDVGDLLKYIVSYTDNPTKAGYKKISHELADCLWSVIIIAQELGIDVEREYLINMEYLKQKLFEKR</sequence>
<dbReference type="AlphaFoldDB" id="A0A0G1P183"/>
<dbReference type="GO" id="GO:0016787">
    <property type="term" value="F:hydrolase activity"/>
    <property type="evidence" value="ECO:0007669"/>
    <property type="project" value="UniProtKB-KW"/>
</dbReference>
<accession>A0A0G1P183</accession>
<protein>
    <submittedName>
        <fullName evidence="1">MazG nucleotide pyrophosphohydrolase</fullName>
    </submittedName>
</protein>
<dbReference type="Proteomes" id="UP000034368">
    <property type="component" value="Unassembled WGS sequence"/>
</dbReference>
<gene>
    <name evidence="1" type="ORF">UW90_C0006G0014</name>
</gene>
<evidence type="ECO:0000313" key="1">
    <source>
        <dbReference type="EMBL" id="KKT90114.1"/>
    </source>
</evidence>
<reference evidence="1 2" key="1">
    <citation type="journal article" date="2015" name="Nature">
        <title>rRNA introns, odd ribosomes, and small enigmatic genomes across a large radiation of phyla.</title>
        <authorList>
            <person name="Brown C.T."/>
            <person name="Hug L.A."/>
            <person name="Thomas B.C."/>
            <person name="Sharon I."/>
            <person name="Castelle C.J."/>
            <person name="Singh A."/>
            <person name="Wilkins M.J."/>
            <person name="Williams K.H."/>
            <person name="Banfield J.F."/>
        </authorList>
    </citation>
    <scope>NUCLEOTIDE SEQUENCE [LARGE SCALE GENOMIC DNA]</scope>
</reference>
<evidence type="ECO:0000313" key="2">
    <source>
        <dbReference type="Proteomes" id="UP000034368"/>
    </source>
</evidence>
<dbReference type="SUPFAM" id="SSF101386">
    <property type="entry name" value="all-alpha NTP pyrophosphatases"/>
    <property type="match status" value="1"/>
</dbReference>
<dbReference type="Gene3D" id="1.10.287.1080">
    <property type="entry name" value="MazG-like"/>
    <property type="match status" value="1"/>
</dbReference>
<proteinExistence type="predicted"/>
<keyword evidence="1" id="KW-0378">Hydrolase</keyword>
<dbReference type="EMBL" id="LCKD01000006">
    <property type="protein sequence ID" value="KKT90114.1"/>
    <property type="molecule type" value="Genomic_DNA"/>
</dbReference>
<comment type="caution">
    <text evidence="1">The sequence shown here is derived from an EMBL/GenBank/DDBJ whole genome shotgun (WGS) entry which is preliminary data.</text>
</comment>